<evidence type="ECO:0000313" key="2">
    <source>
        <dbReference type="Proteomes" id="UP000004679"/>
    </source>
</evidence>
<dbReference type="Pfam" id="PF07103">
    <property type="entry name" value="DUF1365"/>
    <property type="match status" value="1"/>
</dbReference>
<dbReference type="InterPro" id="IPR010775">
    <property type="entry name" value="DUF1365"/>
</dbReference>
<name>C0N7N0_9GAMM</name>
<dbReference type="PANTHER" id="PTHR33973">
    <property type="entry name" value="OS07G0153300 PROTEIN"/>
    <property type="match status" value="1"/>
</dbReference>
<evidence type="ECO:0000313" key="1">
    <source>
        <dbReference type="EMBL" id="EEF79418.1"/>
    </source>
</evidence>
<sequence length="259" mass="30928">MLKSAIYRGHVSHKRLLPIQHQFTYTLSMVMMDLDQLADSFKQSRWWSLEKFNLISFFRKDYLGRNRGDLKTAVQAQIFKTTGQHFAGKVFLLTQPRYLGFVFNPVSFYFCYNEKNQLAYLLADINNTPWNECHCYVLRAESSMNEVRAQFDKSFHISPFMPMDMQYDWRFHLTDDQLTVHMTLFRHAEEQFHVDMTLRPQPLTKASMADLPKRYPIQTLRIVGRIYWQAMKLWLKRVPFYTHPDAVSQTDKTQNREKS</sequence>
<dbReference type="RefSeq" id="WP_008291506.1">
    <property type="nucleotide sequence ID" value="NZ_GG657899.1"/>
</dbReference>
<proteinExistence type="predicted"/>
<dbReference type="Proteomes" id="UP000004679">
    <property type="component" value="Unassembled WGS sequence"/>
</dbReference>
<gene>
    <name evidence="1" type="ORF">MDMS009_2005</name>
</gene>
<reference evidence="1 2" key="1">
    <citation type="journal article" date="2011" name="J. Bacteriol.">
        <title>Draft genome sequence of the chemolithoheterotrophic, halophilic methylotroph Methylophaga thiooxydans DMS010.</title>
        <authorList>
            <person name="Boden R."/>
            <person name="Ferriera S."/>
            <person name="Johnson J."/>
            <person name="Kelly D.P."/>
            <person name="Murrell J.C."/>
            <person name="Schafer H."/>
        </authorList>
    </citation>
    <scope>NUCLEOTIDE SEQUENCE [LARGE SCALE GENOMIC DNA]</scope>
    <source>
        <strain evidence="1 2">DMS010</strain>
    </source>
</reference>
<organism evidence="1 2">
    <name type="scientific">Methylophaga thiooxydans DMS010</name>
    <dbReference type="NCBI Taxonomy" id="637616"/>
    <lineage>
        <taxon>Bacteria</taxon>
        <taxon>Pseudomonadati</taxon>
        <taxon>Pseudomonadota</taxon>
        <taxon>Gammaproteobacteria</taxon>
        <taxon>Thiotrichales</taxon>
        <taxon>Piscirickettsiaceae</taxon>
        <taxon>Methylophaga</taxon>
    </lineage>
</organism>
<dbReference type="EMBL" id="GG657899">
    <property type="protein sequence ID" value="EEF79418.1"/>
    <property type="molecule type" value="Genomic_DNA"/>
</dbReference>
<dbReference type="AlphaFoldDB" id="C0N7N0"/>
<dbReference type="PANTHER" id="PTHR33973:SF4">
    <property type="entry name" value="OS07G0153300 PROTEIN"/>
    <property type="match status" value="1"/>
</dbReference>
<dbReference type="HOGENOM" id="CLU_065913_0_0_6"/>
<accession>C0N7N0</accession>
<evidence type="ECO:0008006" key="3">
    <source>
        <dbReference type="Google" id="ProtNLM"/>
    </source>
</evidence>
<keyword evidence="2" id="KW-1185">Reference proteome</keyword>
<protein>
    <recommendedName>
        <fullName evidence="3">DUF1365 domain-containing protein</fullName>
    </recommendedName>
</protein>
<dbReference type="OrthoDB" id="9778801at2"/>